<dbReference type="RefSeq" id="WP_005002240.1">
    <property type="nucleotide sequence ID" value="NZ_CH672427.1"/>
</dbReference>
<keyword evidence="4" id="KW-0234">DNA repair</keyword>
<dbReference type="PANTHER" id="PTHR43003:SF13">
    <property type="entry name" value="DNA-3-METHYLADENINE GLYCOSYLASE 2"/>
    <property type="match status" value="1"/>
</dbReference>
<dbReference type="SUPFAM" id="SSF48150">
    <property type="entry name" value="DNA-glycosylase"/>
    <property type="match status" value="1"/>
</dbReference>
<dbReference type="SUPFAM" id="SSF55945">
    <property type="entry name" value="TATA-box binding protein-like"/>
    <property type="match status" value="1"/>
</dbReference>
<dbReference type="GO" id="GO:0032993">
    <property type="term" value="C:protein-DNA complex"/>
    <property type="evidence" value="ECO:0007669"/>
    <property type="project" value="TreeGrafter"/>
</dbReference>
<proteinExistence type="predicted"/>
<dbReference type="Proteomes" id="UP000003374">
    <property type="component" value="Unassembled WGS sequence"/>
</dbReference>
<evidence type="ECO:0000256" key="2">
    <source>
        <dbReference type="ARBA" id="ARBA00012000"/>
    </source>
</evidence>
<dbReference type="PANTHER" id="PTHR43003">
    <property type="entry name" value="DNA-3-METHYLADENINE GLYCOSYLASE"/>
    <property type="match status" value="1"/>
</dbReference>
<sequence>MLVIAEPTVIDPFPWAALLGYLDARLIPGAERIVDDGYERRHNGATVRVTYHAGGKCLRITADDAVCGDEITVRVIRLFDTGQDTRAVDRQLRACPLLRPRVDRMPGLRPLGCWCPFELCVRTVVGQQVSVAAAATLMRRLAERCGELSPAALCAADLDAIGMPGRRVATLRRLAEAVATGELALEHADWAAIDAGLSRLPGIGPWTRAYLAIRLGRQPDILPETDLGLLRAAGAASPTVLRALSQRWRPYRAHAATYLWCAV</sequence>
<evidence type="ECO:0000313" key="8">
    <source>
        <dbReference type="Proteomes" id="UP000003374"/>
    </source>
</evidence>
<gene>
    <name evidence="7" type="ORF">NB231_10328</name>
</gene>
<comment type="catalytic activity">
    <reaction evidence="1">
        <text>Hydrolysis of alkylated DNA, releasing 3-methyladenine, 3-methylguanine, 7-methylguanine and 7-methyladenine.</text>
        <dbReference type="EC" id="3.2.2.21"/>
    </reaction>
</comment>
<dbReference type="STRING" id="314278.NB231_10328"/>
<dbReference type="SMART" id="SM01009">
    <property type="entry name" value="AlkA_N"/>
    <property type="match status" value="1"/>
</dbReference>
<dbReference type="InterPro" id="IPR023170">
    <property type="entry name" value="HhH_base_excis_C"/>
</dbReference>
<dbReference type="Pfam" id="PF06029">
    <property type="entry name" value="AlkA_N"/>
    <property type="match status" value="1"/>
</dbReference>
<evidence type="ECO:0000256" key="3">
    <source>
        <dbReference type="ARBA" id="ARBA00022763"/>
    </source>
</evidence>
<dbReference type="InterPro" id="IPR010316">
    <property type="entry name" value="AlkA_N"/>
</dbReference>
<dbReference type="InterPro" id="IPR003265">
    <property type="entry name" value="HhH-GPD_domain"/>
</dbReference>
<dbReference type="CDD" id="cd00056">
    <property type="entry name" value="ENDO3c"/>
    <property type="match status" value="1"/>
</dbReference>
<evidence type="ECO:0000259" key="5">
    <source>
        <dbReference type="SMART" id="SM00478"/>
    </source>
</evidence>
<dbReference type="OrthoDB" id="9811249at2"/>
<dbReference type="GO" id="GO:0043916">
    <property type="term" value="F:DNA-7-methylguanine glycosylase activity"/>
    <property type="evidence" value="ECO:0007669"/>
    <property type="project" value="TreeGrafter"/>
</dbReference>
<keyword evidence="8" id="KW-1185">Reference proteome</keyword>
<keyword evidence="3" id="KW-0227">DNA damage</keyword>
<dbReference type="eggNOG" id="COG0122">
    <property type="taxonomic scope" value="Bacteria"/>
</dbReference>
<evidence type="ECO:0000256" key="1">
    <source>
        <dbReference type="ARBA" id="ARBA00000086"/>
    </source>
</evidence>
<dbReference type="Pfam" id="PF00730">
    <property type="entry name" value="HhH-GPD"/>
    <property type="match status" value="1"/>
</dbReference>
<dbReference type="InterPro" id="IPR051912">
    <property type="entry name" value="Alkylbase_DNA_Glycosylase/TA"/>
</dbReference>
<comment type="caution">
    <text evidence="7">The sequence shown here is derived from an EMBL/GenBank/DDBJ whole genome shotgun (WGS) entry which is preliminary data.</text>
</comment>
<feature type="domain" description="HhH-GPD" evidence="5">
    <location>
        <begin position="125"/>
        <end position="263"/>
    </location>
</feature>
<feature type="domain" description="DNA-3-methyladenine glycosylase AlkA N-terminal" evidence="6">
    <location>
        <begin position="7"/>
        <end position="115"/>
    </location>
</feature>
<dbReference type="EC" id="3.2.2.21" evidence="2"/>
<organism evidence="7 8">
    <name type="scientific">Nitrococcus mobilis Nb-231</name>
    <dbReference type="NCBI Taxonomy" id="314278"/>
    <lineage>
        <taxon>Bacteria</taxon>
        <taxon>Pseudomonadati</taxon>
        <taxon>Pseudomonadota</taxon>
        <taxon>Gammaproteobacteria</taxon>
        <taxon>Chromatiales</taxon>
        <taxon>Ectothiorhodospiraceae</taxon>
        <taxon>Nitrococcus</taxon>
    </lineage>
</organism>
<protein>
    <recommendedName>
        <fullName evidence="2">DNA-3-methyladenine glycosylase II</fullName>
        <ecNumber evidence="2">3.2.2.21</ecNumber>
    </recommendedName>
</protein>
<dbReference type="InterPro" id="IPR011257">
    <property type="entry name" value="DNA_glycosylase"/>
</dbReference>
<dbReference type="HOGENOM" id="CLU_000445_72_3_6"/>
<dbReference type="AlphaFoldDB" id="A4BNP3"/>
<evidence type="ECO:0000256" key="4">
    <source>
        <dbReference type="ARBA" id="ARBA00023204"/>
    </source>
</evidence>
<dbReference type="GO" id="GO:0006307">
    <property type="term" value="P:DNA alkylation repair"/>
    <property type="evidence" value="ECO:0007669"/>
    <property type="project" value="TreeGrafter"/>
</dbReference>
<dbReference type="InterPro" id="IPR037046">
    <property type="entry name" value="AlkA_N_sf"/>
</dbReference>
<dbReference type="SMART" id="SM00478">
    <property type="entry name" value="ENDO3c"/>
    <property type="match status" value="1"/>
</dbReference>
<evidence type="ECO:0000313" key="7">
    <source>
        <dbReference type="EMBL" id="EAR22842.1"/>
    </source>
</evidence>
<dbReference type="Gene3D" id="1.10.1670.10">
    <property type="entry name" value="Helix-hairpin-Helix base-excision DNA repair enzymes (C-terminal)"/>
    <property type="match status" value="1"/>
</dbReference>
<dbReference type="GO" id="GO:0032131">
    <property type="term" value="F:alkylated DNA binding"/>
    <property type="evidence" value="ECO:0007669"/>
    <property type="project" value="TreeGrafter"/>
</dbReference>
<dbReference type="Gene3D" id="3.30.310.20">
    <property type="entry name" value="DNA-3-methyladenine glycosylase AlkA, N-terminal domain"/>
    <property type="match status" value="1"/>
</dbReference>
<accession>A4BNP3</accession>
<reference evidence="7 8" key="1">
    <citation type="submission" date="2006-02" db="EMBL/GenBank/DDBJ databases">
        <authorList>
            <person name="Waterbury J."/>
            <person name="Ferriera S."/>
            <person name="Johnson J."/>
            <person name="Kravitz S."/>
            <person name="Halpern A."/>
            <person name="Remington K."/>
            <person name="Beeson K."/>
            <person name="Tran B."/>
            <person name="Rogers Y.-H."/>
            <person name="Friedman R."/>
            <person name="Venter J.C."/>
        </authorList>
    </citation>
    <scope>NUCLEOTIDE SEQUENCE [LARGE SCALE GENOMIC DNA]</scope>
    <source>
        <strain evidence="7 8">Nb-231</strain>
    </source>
</reference>
<dbReference type="GO" id="GO:0006285">
    <property type="term" value="P:base-excision repair, AP site formation"/>
    <property type="evidence" value="ECO:0007669"/>
    <property type="project" value="TreeGrafter"/>
</dbReference>
<evidence type="ECO:0000259" key="6">
    <source>
        <dbReference type="SMART" id="SM01009"/>
    </source>
</evidence>
<name>A4BNP3_9GAMM</name>
<dbReference type="GO" id="GO:0008725">
    <property type="term" value="F:DNA-3-methyladenine glycosylase activity"/>
    <property type="evidence" value="ECO:0007669"/>
    <property type="project" value="TreeGrafter"/>
</dbReference>
<dbReference type="GO" id="GO:0005737">
    <property type="term" value="C:cytoplasm"/>
    <property type="evidence" value="ECO:0007669"/>
    <property type="project" value="TreeGrafter"/>
</dbReference>
<dbReference type="EMBL" id="AAOF01000002">
    <property type="protein sequence ID" value="EAR22842.1"/>
    <property type="molecule type" value="Genomic_DNA"/>
</dbReference>
<dbReference type="Gene3D" id="1.10.340.30">
    <property type="entry name" value="Hypothetical protein, domain 2"/>
    <property type="match status" value="1"/>
</dbReference>